<sequence length="370" mass="39664">MHTALVNFPLAPAGLAPDEVLTRWPSLRDIAEIVASAGTRVTVVQMAEADARIQRDGIDYRFIDARGMRGARHLGRRVAHALAEIGVDLVHVHGLGFARHASSLRRHLPGPPILIQDHADGAPRGWRRLAWRGWYRAASAVAFTSLAQAAPFAPLLDRRTHIYAIAESTSRFTPGDREAARGACGLHGDPCIVSVGHLAAGKDPLTMLDGVARAVERLPGLQLWCAFGTAPLLDKVRERIAGDERLAERVHLLGRVPHAEIEQFMRSADLFVSASLAEGAGYSLLEAMACGAVPVVTDIPAFREVTGGGQVGRLWPPGDAAAFGEALVAAAYTAADRRAVREHFDATLSFSALGRQWASAYASLLGEDRA</sequence>
<dbReference type="CDD" id="cd03801">
    <property type="entry name" value="GT4_PimA-like"/>
    <property type="match status" value="1"/>
</dbReference>
<dbReference type="Proteomes" id="UP001056681">
    <property type="component" value="Chromosome"/>
</dbReference>
<proteinExistence type="predicted"/>
<dbReference type="SUPFAM" id="SSF53756">
    <property type="entry name" value="UDP-Glycosyltransferase/glycogen phosphorylase"/>
    <property type="match status" value="1"/>
</dbReference>
<keyword evidence="2" id="KW-1185">Reference proteome</keyword>
<protein>
    <submittedName>
        <fullName evidence="1">Glycosyltransferase family 4 protein</fullName>
    </submittedName>
</protein>
<gene>
    <name evidence="1" type="ORF">IM816_15405</name>
</gene>
<evidence type="ECO:0000313" key="2">
    <source>
        <dbReference type="Proteomes" id="UP001056681"/>
    </source>
</evidence>
<evidence type="ECO:0000313" key="1">
    <source>
        <dbReference type="EMBL" id="URL57976.1"/>
    </source>
</evidence>
<dbReference type="PANTHER" id="PTHR12526:SF637">
    <property type="entry name" value="GLYCOSYLTRANSFERASE EPSF-RELATED"/>
    <property type="match status" value="1"/>
</dbReference>
<dbReference type="PANTHER" id="PTHR12526">
    <property type="entry name" value="GLYCOSYLTRANSFERASE"/>
    <property type="match status" value="1"/>
</dbReference>
<dbReference type="Gene3D" id="3.40.50.2000">
    <property type="entry name" value="Glycogen Phosphorylase B"/>
    <property type="match status" value="2"/>
</dbReference>
<organism evidence="1 2">
    <name type="scientific">Luteibacter flocculans</name>
    <dbReference type="NCBI Taxonomy" id="2780091"/>
    <lineage>
        <taxon>Bacteria</taxon>
        <taxon>Pseudomonadati</taxon>
        <taxon>Pseudomonadota</taxon>
        <taxon>Gammaproteobacteria</taxon>
        <taxon>Lysobacterales</taxon>
        <taxon>Rhodanobacteraceae</taxon>
        <taxon>Luteibacter</taxon>
    </lineage>
</organism>
<accession>A0ABY4T5D3</accession>
<dbReference type="EMBL" id="CP063231">
    <property type="protein sequence ID" value="URL57976.1"/>
    <property type="molecule type" value="Genomic_DNA"/>
</dbReference>
<name>A0ABY4T5D3_9GAMM</name>
<dbReference type="Pfam" id="PF13692">
    <property type="entry name" value="Glyco_trans_1_4"/>
    <property type="match status" value="1"/>
</dbReference>
<dbReference type="RefSeq" id="WP_250338761.1">
    <property type="nucleotide sequence ID" value="NZ_CP063231.1"/>
</dbReference>
<reference evidence="1" key="1">
    <citation type="submission" date="2020-10" db="EMBL/GenBank/DDBJ databases">
        <title>Whole-genome sequence of Luteibacter sp. EIF3.</title>
        <authorList>
            <person name="Friedrich I."/>
            <person name="Hertel R."/>
            <person name="Daniel R."/>
        </authorList>
    </citation>
    <scope>NUCLEOTIDE SEQUENCE</scope>
    <source>
        <strain evidence="1">EIF3</strain>
    </source>
</reference>